<protein>
    <submittedName>
        <fullName evidence="3">Histone deacetylase</fullName>
    </submittedName>
</protein>
<dbReference type="PRINTS" id="PR01270">
    <property type="entry name" value="HDASUPER"/>
</dbReference>
<accession>A0ABS2C8X4</accession>
<keyword evidence="4" id="KW-1185">Reference proteome</keyword>
<name>A0ABS2C8X4_9NEIS</name>
<dbReference type="InterPro" id="IPR000286">
    <property type="entry name" value="HDACs"/>
</dbReference>
<dbReference type="Gene3D" id="3.40.800.20">
    <property type="entry name" value="Histone deacetylase domain"/>
    <property type="match status" value="2"/>
</dbReference>
<evidence type="ECO:0000313" key="4">
    <source>
        <dbReference type="Proteomes" id="UP001195660"/>
    </source>
</evidence>
<dbReference type="PANTHER" id="PTHR10625:SF19">
    <property type="entry name" value="HISTONE DEACETYLASE 12"/>
    <property type="match status" value="1"/>
</dbReference>
<reference evidence="3 4" key="1">
    <citation type="submission" date="2019-11" db="EMBL/GenBank/DDBJ databases">
        <title>Novel Deefgea species.</title>
        <authorList>
            <person name="Han J.-H."/>
        </authorList>
    </citation>
    <scope>NUCLEOTIDE SEQUENCE [LARGE SCALE GENOMIC DNA]</scope>
    <source>
        <strain evidence="3 4">LMG 24817</strain>
    </source>
</reference>
<dbReference type="InterPro" id="IPR037138">
    <property type="entry name" value="His_deacetylse_dom_sf"/>
</dbReference>
<evidence type="ECO:0000256" key="1">
    <source>
        <dbReference type="ARBA" id="ARBA00005947"/>
    </source>
</evidence>
<feature type="domain" description="Histone deacetylase" evidence="2">
    <location>
        <begin position="48"/>
        <end position="170"/>
    </location>
</feature>
<dbReference type="Proteomes" id="UP001195660">
    <property type="component" value="Unassembled WGS sequence"/>
</dbReference>
<evidence type="ECO:0000313" key="3">
    <source>
        <dbReference type="EMBL" id="MBM5570601.1"/>
    </source>
</evidence>
<dbReference type="PANTHER" id="PTHR10625">
    <property type="entry name" value="HISTONE DEACETYLASE HDAC1-RELATED"/>
    <property type="match status" value="1"/>
</dbReference>
<dbReference type="SUPFAM" id="SSF52768">
    <property type="entry name" value="Arginase/deacetylase"/>
    <property type="match status" value="1"/>
</dbReference>
<proteinExistence type="inferred from homology"/>
<dbReference type="RefSeq" id="WP_203569892.1">
    <property type="nucleotide sequence ID" value="NZ_WOFE01000001.1"/>
</dbReference>
<evidence type="ECO:0000259" key="2">
    <source>
        <dbReference type="Pfam" id="PF00850"/>
    </source>
</evidence>
<gene>
    <name evidence="3" type="ORF">GM173_03295</name>
</gene>
<comment type="similarity">
    <text evidence="1">Belongs to the histone deacetylase family.</text>
</comment>
<sequence>MNSLPKLTALPVFYSERMIGQVASFSPSAAKPKAVLESWLALGVPLAVSDVEPVTNEQLALAHDPAYIEGIFAGTVINGFKTKDPQLAETCRYTVGAMLAAAKEALLNKQVAVAPVSGFHHAGYEDAFGYCTFNGLVITARALYEAGQVQRIAILDLDVHYGDGTAAIMDRLNLGDWIYHYSLGGRWAAQPENAEAFLDSLPMVLAGMSNCDLVLYQAGADPHIYDPFGGFLTTEQLLRRDEIVFEHCKKFGIPVAWNLAGGYQRDDDGGIRPVLELHDNTLVACGFTYLDAAV</sequence>
<organism evidence="3 4">
    <name type="scientific">Deefgea chitinilytica</name>
    <dbReference type="NCBI Taxonomy" id="570276"/>
    <lineage>
        <taxon>Bacteria</taxon>
        <taxon>Pseudomonadati</taxon>
        <taxon>Pseudomonadota</taxon>
        <taxon>Betaproteobacteria</taxon>
        <taxon>Neisseriales</taxon>
        <taxon>Chitinibacteraceae</taxon>
        <taxon>Deefgea</taxon>
    </lineage>
</organism>
<dbReference type="EMBL" id="WOFE01000001">
    <property type="protein sequence ID" value="MBM5570601.1"/>
    <property type="molecule type" value="Genomic_DNA"/>
</dbReference>
<dbReference type="Pfam" id="PF00850">
    <property type="entry name" value="Hist_deacetyl"/>
    <property type="match status" value="1"/>
</dbReference>
<comment type="caution">
    <text evidence="3">The sequence shown here is derived from an EMBL/GenBank/DDBJ whole genome shotgun (WGS) entry which is preliminary data.</text>
</comment>
<dbReference type="InterPro" id="IPR023801">
    <property type="entry name" value="His_deacetylse_dom"/>
</dbReference>
<dbReference type="InterPro" id="IPR023696">
    <property type="entry name" value="Ureohydrolase_dom_sf"/>
</dbReference>